<protein>
    <submittedName>
        <fullName evidence="2">Uncharacterized protein</fullName>
    </submittedName>
</protein>
<reference evidence="2 3" key="1">
    <citation type="submission" date="2016-07" db="EMBL/GenBank/DDBJ databases">
        <title>Pervasive Adenine N6-methylation of Active Genes in Fungi.</title>
        <authorList>
            <consortium name="DOE Joint Genome Institute"/>
            <person name="Mondo S.J."/>
            <person name="Dannebaum R.O."/>
            <person name="Kuo R.C."/>
            <person name="Labutti K."/>
            <person name="Haridas S."/>
            <person name="Kuo A."/>
            <person name="Salamov A."/>
            <person name="Ahrendt S.R."/>
            <person name="Lipzen A."/>
            <person name="Sullivan W."/>
            <person name="Andreopoulos W.B."/>
            <person name="Clum A."/>
            <person name="Lindquist E."/>
            <person name="Daum C."/>
            <person name="Ramamoorthy G.K."/>
            <person name="Gryganskyi A."/>
            <person name="Culley D."/>
            <person name="Magnuson J.K."/>
            <person name="James T.Y."/>
            <person name="O'Malley M.A."/>
            <person name="Stajich J.E."/>
            <person name="Spatafora J.W."/>
            <person name="Visel A."/>
            <person name="Grigoriev I.V."/>
        </authorList>
    </citation>
    <scope>NUCLEOTIDE SEQUENCE [LARGE SCALE GENOMIC DNA]</scope>
    <source>
        <strain evidence="2 3">NRRL 2496</strain>
    </source>
</reference>
<proteinExistence type="predicted"/>
<evidence type="ECO:0000256" key="1">
    <source>
        <dbReference type="SAM" id="MobiDB-lite"/>
    </source>
</evidence>
<evidence type="ECO:0000313" key="2">
    <source>
        <dbReference type="EMBL" id="ORY92014.1"/>
    </source>
</evidence>
<dbReference type="STRING" id="13706.A0A1X2H2I4"/>
<evidence type="ECO:0000313" key="3">
    <source>
        <dbReference type="Proteomes" id="UP000242180"/>
    </source>
</evidence>
<organism evidence="2 3">
    <name type="scientific">Syncephalastrum racemosum</name>
    <name type="common">Filamentous fungus</name>
    <dbReference type="NCBI Taxonomy" id="13706"/>
    <lineage>
        <taxon>Eukaryota</taxon>
        <taxon>Fungi</taxon>
        <taxon>Fungi incertae sedis</taxon>
        <taxon>Mucoromycota</taxon>
        <taxon>Mucoromycotina</taxon>
        <taxon>Mucoromycetes</taxon>
        <taxon>Mucorales</taxon>
        <taxon>Syncephalastraceae</taxon>
        <taxon>Syncephalastrum</taxon>
    </lineage>
</organism>
<gene>
    <name evidence="2" type="ORF">BCR43DRAFT_497647</name>
</gene>
<sequence length="227" mass="26743">MPVMLTPPEGSHLHHLQQMQQYQQSQLAHFQQLNPSFLRPQTPQQSAHQQRVSMSGMDLLKQLEQEKADMKRQKPKVNPSHVKIEKGLLANVPEPGSHSISFQAMQKQQQQQQQQYHHMMQQQQQYQQQRYHPMYYQQPNPNYYSQFMYPQAQMQAMPQLQQPQQQVQQQQQSYGYPYGMMQASSSMSDLSRPGSSLGQNTNENARRRSGNNNHHHHHHHQQQPHHA</sequence>
<name>A0A1X2H2I4_SYNRA</name>
<feature type="compositionally biased region" description="Polar residues" evidence="1">
    <location>
        <begin position="183"/>
        <end position="203"/>
    </location>
</feature>
<dbReference type="InParanoid" id="A0A1X2H2I4"/>
<dbReference type="AlphaFoldDB" id="A0A1X2H2I4"/>
<comment type="caution">
    <text evidence="2">The sequence shown here is derived from an EMBL/GenBank/DDBJ whole genome shotgun (WGS) entry which is preliminary data.</text>
</comment>
<accession>A0A1X2H2I4</accession>
<dbReference type="EMBL" id="MCGN01000010">
    <property type="protein sequence ID" value="ORY92014.1"/>
    <property type="molecule type" value="Genomic_DNA"/>
</dbReference>
<dbReference type="Proteomes" id="UP000242180">
    <property type="component" value="Unassembled WGS sequence"/>
</dbReference>
<feature type="compositionally biased region" description="Basic residues" evidence="1">
    <location>
        <begin position="207"/>
        <end position="227"/>
    </location>
</feature>
<keyword evidence="3" id="KW-1185">Reference proteome</keyword>
<dbReference type="OrthoDB" id="2281978at2759"/>
<feature type="region of interest" description="Disordered" evidence="1">
    <location>
        <begin position="179"/>
        <end position="227"/>
    </location>
</feature>